<organism evidence="7 8">
    <name type="scientific">Candidatus Zambryskibacteria bacterium RIFCSPLOWO2_01_FULL_47_14</name>
    <dbReference type="NCBI Taxonomy" id="1802763"/>
    <lineage>
        <taxon>Bacteria</taxon>
        <taxon>Candidatus Zambryskiibacteriota</taxon>
    </lineage>
</organism>
<name>A0A1G2U9V5_9BACT</name>
<sequence length="151" mass="15417">MKINFRKGFTLIELLVVVAIIGILASVVLASLNSARTKGADAAVKASLANARAQAELYYDNQVPNGYTSVCTGPEGIGTILAGAVKQSLDADQLVSNDAATAATVAVCNDVVGGWASEMPLKGGSYFCVDYSGKSQVNAAIGLGLATDIDC</sequence>
<dbReference type="InterPro" id="IPR045584">
    <property type="entry name" value="Pilin-like"/>
</dbReference>
<keyword evidence="2" id="KW-0488">Methylation</keyword>
<keyword evidence="3 6" id="KW-0812">Transmembrane</keyword>
<evidence type="ECO:0000313" key="7">
    <source>
        <dbReference type="EMBL" id="OHB06257.1"/>
    </source>
</evidence>
<gene>
    <name evidence="7" type="ORF">A3A26_00055</name>
</gene>
<dbReference type="AlphaFoldDB" id="A0A1G2U9V5"/>
<evidence type="ECO:0000313" key="8">
    <source>
        <dbReference type="Proteomes" id="UP000177068"/>
    </source>
</evidence>
<dbReference type="GO" id="GO:0016020">
    <property type="term" value="C:membrane"/>
    <property type="evidence" value="ECO:0007669"/>
    <property type="project" value="UniProtKB-SubCell"/>
</dbReference>
<dbReference type="InterPro" id="IPR012902">
    <property type="entry name" value="N_methyl_site"/>
</dbReference>
<protein>
    <recommendedName>
        <fullName evidence="9">Type II secretion system protein GspG C-terminal domain-containing protein</fullName>
    </recommendedName>
</protein>
<accession>A0A1G2U9V5</accession>
<proteinExistence type="predicted"/>
<keyword evidence="4 6" id="KW-1133">Transmembrane helix</keyword>
<evidence type="ECO:0000256" key="4">
    <source>
        <dbReference type="ARBA" id="ARBA00022989"/>
    </source>
</evidence>
<dbReference type="EMBL" id="MHWG01000003">
    <property type="protein sequence ID" value="OHB06257.1"/>
    <property type="molecule type" value="Genomic_DNA"/>
</dbReference>
<reference evidence="7 8" key="1">
    <citation type="journal article" date="2016" name="Nat. Commun.">
        <title>Thousands of microbial genomes shed light on interconnected biogeochemical processes in an aquifer system.</title>
        <authorList>
            <person name="Anantharaman K."/>
            <person name="Brown C.T."/>
            <person name="Hug L.A."/>
            <person name="Sharon I."/>
            <person name="Castelle C.J."/>
            <person name="Probst A.J."/>
            <person name="Thomas B.C."/>
            <person name="Singh A."/>
            <person name="Wilkins M.J."/>
            <person name="Karaoz U."/>
            <person name="Brodie E.L."/>
            <person name="Williams K.H."/>
            <person name="Hubbard S.S."/>
            <person name="Banfield J.F."/>
        </authorList>
    </citation>
    <scope>NUCLEOTIDE SEQUENCE [LARGE SCALE GENOMIC DNA]</scope>
</reference>
<evidence type="ECO:0008006" key="9">
    <source>
        <dbReference type="Google" id="ProtNLM"/>
    </source>
</evidence>
<dbReference type="GO" id="GO:0015627">
    <property type="term" value="C:type II protein secretion system complex"/>
    <property type="evidence" value="ECO:0007669"/>
    <property type="project" value="InterPro"/>
</dbReference>
<comment type="subcellular location">
    <subcellularLocation>
        <location evidence="1">Membrane</location>
        <topology evidence="1">Single-pass membrane protein</topology>
    </subcellularLocation>
</comment>
<dbReference type="PRINTS" id="PR00885">
    <property type="entry name" value="BCTERIALGSPH"/>
</dbReference>
<evidence type="ECO:0000256" key="5">
    <source>
        <dbReference type="ARBA" id="ARBA00023136"/>
    </source>
</evidence>
<dbReference type="GO" id="GO:0015628">
    <property type="term" value="P:protein secretion by the type II secretion system"/>
    <property type="evidence" value="ECO:0007669"/>
    <property type="project" value="InterPro"/>
</dbReference>
<dbReference type="Pfam" id="PF07963">
    <property type="entry name" value="N_methyl"/>
    <property type="match status" value="1"/>
</dbReference>
<feature type="transmembrane region" description="Helical" evidence="6">
    <location>
        <begin position="12"/>
        <end position="32"/>
    </location>
</feature>
<dbReference type="SUPFAM" id="SSF54523">
    <property type="entry name" value="Pili subunits"/>
    <property type="match status" value="1"/>
</dbReference>
<evidence type="ECO:0000256" key="6">
    <source>
        <dbReference type="SAM" id="Phobius"/>
    </source>
</evidence>
<dbReference type="InterPro" id="IPR002416">
    <property type="entry name" value="T2SS_protein-GspH"/>
</dbReference>
<comment type="caution">
    <text evidence="7">The sequence shown here is derived from an EMBL/GenBank/DDBJ whole genome shotgun (WGS) entry which is preliminary data.</text>
</comment>
<dbReference type="Gene3D" id="3.30.700.10">
    <property type="entry name" value="Glycoprotein, Type 4 Pilin"/>
    <property type="match status" value="1"/>
</dbReference>
<evidence type="ECO:0000256" key="3">
    <source>
        <dbReference type="ARBA" id="ARBA00022692"/>
    </source>
</evidence>
<keyword evidence="5 6" id="KW-0472">Membrane</keyword>
<dbReference type="PANTHER" id="PTHR30093:SF44">
    <property type="entry name" value="TYPE II SECRETION SYSTEM CORE PROTEIN G"/>
    <property type="match status" value="1"/>
</dbReference>
<evidence type="ECO:0000256" key="1">
    <source>
        <dbReference type="ARBA" id="ARBA00004167"/>
    </source>
</evidence>
<dbReference type="PROSITE" id="PS00409">
    <property type="entry name" value="PROKAR_NTER_METHYL"/>
    <property type="match status" value="1"/>
</dbReference>
<dbReference type="PANTHER" id="PTHR30093">
    <property type="entry name" value="GENERAL SECRETION PATHWAY PROTEIN G"/>
    <property type="match status" value="1"/>
</dbReference>
<evidence type="ECO:0000256" key="2">
    <source>
        <dbReference type="ARBA" id="ARBA00022481"/>
    </source>
</evidence>
<dbReference type="NCBIfam" id="TIGR02532">
    <property type="entry name" value="IV_pilin_GFxxxE"/>
    <property type="match status" value="1"/>
</dbReference>
<dbReference type="Proteomes" id="UP000177068">
    <property type="component" value="Unassembled WGS sequence"/>
</dbReference>